<dbReference type="AlphaFoldDB" id="A0A9R1WPQ7"/>
<dbReference type="PANTHER" id="PTHR15835">
    <property type="entry name" value="NUCLEAR-INTERACTING PARTNER OF ALK"/>
    <property type="match status" value="1"/>
</dbReference>
<keyword evidence="3" id="KW-1185">Reference proteome</keyword>
<dbReference type="PANTHER" id="PTHR15835:SF15">
    <property type="entry name" value="ZINC FINGER, C3HC-LIKE PROTEIN-RELATED"/>
    <property type="match status" value="1"/>
</dbReference>
<gene>
    <name evidence="2" type="ORF">LSAT_V11C100032230</name>
</gene>
<feature type="compositionally biased region" description="Polar residues" evidence="1">
    <location>
        <begin position="28"/>
        <end position="39"/>
    </location>
</feature>
<dbReference type="Proteomes" id="UP000235145">
    <property type="component" value="Unassembled WGS sequence"/>
</dbReference>
<comment type="caution">
    <text evidence="2">The sequence shown here is derived from an EMBL/GenBank/DDBJ whole genome shotgun (WGS) entry which is preliminary data.</text>
</comment>
<name>A0A9R1WPQ7_LACSA</name>
<reference evidence="2 3" key="1">
    <citation type="journal article" date="2017" name="Nat. Commun.">
        <title>Genome assembly with in vitro proximity ligation data and whole-genome triplication in lettuce.</title>
        <authorList>
            <person name="Reyes-Chin-Wo S."/>
            <person name="Wang Z."/>
            <person name="Yang X."/>
            <person name="Kozik A."/>
            <person name="Arikit S."/>
            <person name="Song C."/>
            <person name="Xia L."/>
            <person name="Froenicke L."/>
            <person name="Lavelle D.O."/>
            <person name="Truco M.J."/>
            <person name="Xia R."/>
            <person name="Zhu S."/>
            <person name="Xu C."/>
            <person name="Xu H."/>
            <person name="Xu X."/>
            <person name="Cox K."/>
            <person name="Korf I."/>
            <person name="Meyers B.C."/>
            <person name="Michelmore R.W."/>
        </authorList>
    </citation>
    <scope>NUCLEOTIDE SEQUENCE [LARGE SCALE GENOMIC DNA]</scope>
    <source>
        <strain evidence="3">cv. Salinas</strain>
        <tissue evidence="2">Seedlings</tissue>
    </source>
</reference>
<proteinExistence type="predicted"/>
<evidence type="ECO:0000313" key="3">
    <source>
        <dbReference type="Proteomes" id="UP000235145"/>
    </source>
</evidence>
<accession>A0A9R1WPQ7</accession>
<feature type="compositionally biased region" description="Basic and acidic residues" evidence="1">
    <location>
        <begin position="50"/>
        <end position="60"/>
    </location>
</feature>
<feature type="region of interest" description="Disordered" evidence="1">
    <location>
        <begin position="27"/>
        <end position="61"/>
    </location>
</feature>
<sequence>MKAQKLISLCGWEPRWLPNIQDCEEHSAQSAKNGVSFNPSKHHNPNKKTLSKDSSKKETRSPLLDCSLCGATVRILDFIHVNRPSRFSPNNIDVPEASKNIVITHGISAATGINGWVEAEQQTEDIDEAATT</sequence>
<evidence type="ECO:0000256" key="1">
    <source>
        <dbReference type="SAM" id="MobiDB-lite"/>
    </source>
</evidence>
<protein>
    <submittedName>
        <fullName evidence="2">Uncharacterized protein</fullName>
    </submittedName>
</protein>
<dbReference type="EMBL" id="NBSK02000001">
    <property type="protein sequence ID" value="KAJ0226512.1"/>
    <property type="molecule type" value="Genomic_DNA"/>
</dbReference>
<evidence type="ECO:0000313" key="2">
    <source>
        <dbReference type="EMBL" id="KAJ0226512.1"/>
    </source>
</evidence>
<organism evidence="2 3">
    <name type="scientific">Lactuca sativa</name>
    <name type="common">Garden lettuce</name>
    <dbReference type="NCBI Taxonomy" id="4236"/>
    <lineage>
        <taxon>Eukaryota</taxon>
        <taxon>Viridiplantae</taxon>
        <taxon>Streptophyta</taxon>
        <taxon>Embryophyta</taxon>
        <taxon>Tracheophyta</taxon>
        <taxon>Spermatophyta</taxon>
        <taxon>Magnoliopsida</taxon>
        <taxon>eudicotyledons</taxon>
        <taxon>Gunneridae</taxon>
        <taxon>Pentapetalae</taxon>
        <taxon>asterids</taxon>
        <taxon>campanulids</taxon>
        <taxon>Asterales</taxon>
        <taxon>Asteraceae</taxon>
        <taxon>Cichorioideae</taxon>
        <taxon>Cichorieae</taxon>
        <taxon>Lactucinae</taxon>
        <taxon>Lactuca</taxon>
    </lineage>
</organism>